<accession>A0A4Y9JD74</accession>
<dbReference type="Gene3D" id="3.30.565.10">
    <property type="entry name" value="Histidine kinase-like ATPase, C-terminal domain"/>
    <property type="match status" value="1"/>
</dbReference>
<evidence type="ECO:0000313" key="5">
    <source>
        <dbReference type="Proteomes" id="UP000297253"/>
    </source>
</evidence>
<dbReference type="GO" id="GO:0016020">
    <property type="term" value="C:membrane"/>
    <property type="evidence" value="ECO:0007669"/>
    <property type="project" value="InterPro"/>
</dbReference>
<organism evidence="4 5">
    <name type="scientific">Streptococcus cuniculi</name>
    <dbReference type="NCBI Taxonomy" id="1432788"/>
    <lineage>
        <taxon>Bacteria</taxon>
        <taxon>Bacillati</taxon>
        <taxon>Bacillota</taxon>
        <taxon>Bacilli</taxon>
        <taxon>Lactobacillales</taxon>
        <taxon>Streptococcaceae</taxon>
        <taxon>Streptococcus</taxon>
    </lineage>
</organism>
<dbReference type="InterPro" id="IPR036890">
    <property type="entry name" value="HATPase_C_sf"/>
</dbReference>
<dbReference type="PANTHER" id="PTHR34220">
    <property type="entry name" value="SENSOR HISTIDINE KINASE YPDA"/>
    <property type="match status" value="1"/>
</dbReference>
<dbReference type="InterPro" id="IPR010559">
    <property type="entry name" value="Sig_transdc_His_kin_internal"/>
</dbReference>
<sequence length="551" mass="64131">MRVRAMRRSKITYSLDSLSKILTSIMVGILAINLFISYIYITNVKKQHIAQISNTLDIFTSSLSKEIKASEHFMYWIILHDDSFEELANSTSYTEYITSLQKIRSRVSDFKRNNQINFTFFIQNDQSPQLVNISSMNLSYADFLRFDSYIQKEKQADGQWHRILLNNEIYFYQAIQFRYKTIYSLASEKAILQTLQPMEIGQNGSLSLEQPADTSLSPSSVFSNLNLVIAEKQRTKLPFNIYVTVDYRNAFKETLSLQLIMLLTPIIICLISLLIVRYVQKKIMVPVKRLTAHLKGDTPYQVAINSEGIIEIDSANNHINHLFHEIRLLKQDIYERELKQRKIEMDYLKNQIKPHFYLNILSMIHSMIETQHYSEITQLTLSTSHYFRYLFQSQQTFVTLKDEIKHVEDYLAIQTLRYGESFSYSSQIEKELLSAKIPPLVLQTFIENIFKHSFSIDSPLTIQLRIGSDANRPTDYQIRIEDNGPGFPIDILTKLARKESIIDSEGKHVGLTNTYERLDSIYASHYRLQLGNNATRGAYICLTLPIDYRLE</sequence>
<keyword evidence="4" id="KW-0418">Kinase</keyword>
<dbReference type="EMBL" id="SPPD01000005">
    <property type="protein sequence ID" value="TFU98006.1"/>
    <property type="molecule type" value="Genomic_DNA"/>
</dbReference>
<dbReference type="GO" id="GO:0000155">
    <property type="term" value="F:phosphorelay sensor kinase activity"/>
    <property type="evidence" value="ECO:0007669"/>
    <property type="project" value="InterPro"/>
</dbReference>
<dbReference type="Pfam" id="PF02518">
    <property type="entry name" value="HATPase_c"/>
    <property type="match status" value="1"/>
</dbReference>
<dbReference type="SUPFAM" id="SSF55874">
    <property type="entry name" value="ATPase domain of HSP90 chaperone/DNA topoisomerase II/histidine kinase"/>
    <property type="match status" value="1"/>
</dbReference>
<gene>
    <name evidence="4" type="ORF">E4T82_04590</name>
</gene>
<dbReference type="Pfam" id="PF06580">
    <property type="entry name" value="His_kinase"/>
    <property type="match status" value="1"/>
</dbReference>
<evidence type="ECO:0000259" key="2">
    <source>
        <dbReference type="Pfam" id="PF02518"/>
    </source>
</evidence>
<dbReference type="AlphaFoldDB" id="A0A4Y9JD74"/>
<feature type="domain" description="Histidine kinase/HSP90-like ATPase" evidence="2">
    <location>
        <begin position="441"/>
        <end position="546"/>
    </location>
</feature>
<feature type="transmembrane region" description="Helical" evidence="1">
    <location>
        <begin position="259"/>
        <end position="279"/>
    </location>
</feature>
<dbReference type="Proteomes" id="UP000297253">
    <property type="component" value="Unassembled WGS sequence"/>
</dbReference>
<reference evidence="4 5" key="1">
    <citation type="submission" date="2019-03" db="EMBL/GenBank/DDBJ databases">
        <title>Diversity of the mouse oral microbiome.</title>
        <authorList>
            <person name="Joseph S."/>
            <person name="Aduse-Opoku J."/>
            <person name="Curtis M."/>
            <person name="Wade W."/>
            <person name="Hashim A."/>
        </authorList>
    </citation>
    <scope>NUCLEOTIDE SEQUENCE [LARGE SCALE GENOMIC DNA]</scope>
    <source>
        <strain evidence="4 5">WM131</strain>
    </source>
</reference>
<dbReference type="OrthoDB" id="9776552at2"/>
<keyword evidence="1" id="KW-0472">Membrane</keyword>
<keyword evidence="1" id="KW-0812">Transmembrane</keyword>
<name>A0A4Y9JD74_9STRE</name>
<dbReference type="InterPro" id="IPR003594">
    <property type="entry name" value="HATPase_dom"/>
</dbReference>
<keyword evidence="1" id="KW-1133">Transmembrane helix</keyword>
<feature type="domain" description="Signal transduction histidine kinase internal region" evidence="3">
    <location>
        <begin position="344"/>
        <end position="422"/>
    </location>
</feature>
<keyword evidence="4" id="KW-0808">Transferase</keyword>
<feature type="transmembrane region" description="Helical" evidence="1">
    <location>
        <begin position="21"/>
        <end position="41"/>
    </location>
</feature>
<proteinExistence type="predicted"/>
<dbReference type="InterPro" id="IPR050640">
    <property type="entry name" value="Bact_2-comp_sensor_kinase"/>
</dbReference>
<comment type="caution">
    <text evidence="4">The sequence shown here is derived from an EMBL/GenBank/DDBJ whole genome shotgun (WGS) entry which is preliminary data.</text>
</comment>
<evidence type="ECO:0000259" key="3">
    <source>
        <dbReference type="Pfam" id="PF06580"/>
    </source>
</evidence>
<dbReference type="PANTHER" id="PTHR34220:SF7">
    <property type="entry name" value="SENSOR HISTIDINE KINASE YPDA"/>
    <property type="match status" value="1"/>
</dbReference>
<evidence type="ECO:0000313" key="4">
    <source>
        <dbReference type="EMBL" id="TFU98006.1"/>
    </source>
</evidence>
<evidence type="ECO:0000256" key="1">
    <source>
        <dbReference type="SAM" id="Phobius"/>
    </source>
</evidence>
<protein>
    <submittedName>
        <fullName evidence="4">Sensor histidine kinase</fullName>
    </submittedName>
</protein>